<dbReference type="KEGG" id="hae:halTADL_2428"/>
<organism evidence="2 3">
    <name type="scientific">Halohasta litchfieldiae</name>
    <dbReference type="NCBI Taxonomy" id="1073996"/>
    <lineage>
        <taxon>Archaea</taxon>
        <taxon>Methanobacteriati</taxon>
        <taxon>Methanobacteriota</taxon>
        <taxon>Stenosarchaea group</taxon>
        <taxon>Halobacteria</taxon>
        <taxon>Halobacteriales</taxon>
        <taxon>Haloferacaceae</taxon>
        <taxon>Halohasta</taxon>
    </lineage>
</organism>
<dbReference type="Proteomes" id="UP000198888">
    <property type="component" value="Unassembled WGS sequence"/>
</dbReference>
<evidence type="ECO:0000313" key="3">
    <source>
        <dbReference type="Proteomes" id="UP000198888"/>
    </source>
</evidence>
<dbReference type="STRING" id="1073996.SAMN05444271_13035"/>
<accession>A0A1H6X182</accession>
<sequence length="92" mass="10402">MDDSETTETDDLAPDEETESLQELVNYLTPRRDNDMMATYQNTTSIACPACDEPFDYLVVCKQDQTSLSLSDVMDLCVSADHDGRPFLFTHE</sequence>
<keyword evidence="3" id="KW-1185">Reference proteome</keyword>
<accession>A0A2H4Q470</accession>
<dbReference type="Pfam" id="PF24110">
    <property type="entry name" value="DUF7385"/>
    <property type="match status" value="1"/>
</dbReference>
<dbReference type="OrthoDB" id="191000at2157"/>
<dbReference type="GeneID" id="35003202"/>
<dbReference type="AlphaFoldDB" id="A0A1H6X182"/>
<feature type="region of interest" description="Disordered" evidence="1">
    <location>
        <begin position="1"/>
        <end position="20"/>
    </location>
</feature>
<dbReference type="RefSeq" id="WP_089673469.1">
    <property type="nucleotide sequence ID" value="NZ_CP024845.1"/>
</dbReference>
<proteinExistence type="predicted"/>
<dbReference type="InterPro" id="IPR055809">
    <property type="entry name" value="DUF7385"/>
</dbReference>
<protein>
    <submittedName>
        <fullName evidence="2">Uncharacterized protein</fullName>
    </submittedName>
</protein>
<dbReference type="EMBL" id="FNYR01000030">
    <property type="protein sequence ID" value="SEJ20377.1"/>
    <property type="molecule type" value="Genomic_DNA"/>
</dbReference>
<reference evidence="2 3" key="1">
    <citation type="submission" date="2016-10" db="EMBL/GenBank/DDBJ databases">
        <authorList>
            <person name="de Groot N.N."/>
        </authorList>
    </citation>
    <scope>NUCLEOTIDE SEQUENCE [LARGE SCALE GENOMIC DNA]</scope>
    <source>
        <strain evidence="2 3">DSM 22187</strain>
    </source>
</reference>
<name>A0A1H6X182_9EURY</name>
<evidence type="ECO:0000313" key="2">
    <source>
        <dbReference type="EMBL" id="SEJ20377.1"/>
    </source>
</evidence>
<gene>
    <name evidence="2" type="ORF">SAMN05444271_13035</name>
</gene>
<evidence type="ECO:0000256" key="1">
    <source>
        <dbReference type="SAM" id="MobiDB-lite"/>
    </source>
</evidence>